<protein>
    <submittedName>
        <fullName evidence="1">Uncharacterized protein</fullName>
    </submittedName>
</protein>
<sequence length="11" mass="1252">MARLLLLPLLV</sequence>
<dbReference type="Proteomes" id="UP000028045">
    <property type="component" value="Unassembled WGS sequence"/>
</dbReference>
<reference evidence="1 2" key="1">
    <citation type="journal article" date="2014" name="BMC Genomics">
        <title>Comparative genome sequencing reveals chemotype-specific gene clusters in the toxigenic black mold Stachybotrys.</title>
        <authorList>
            <person name="Semeiks J."/>
            <person name="Borek D."/>
            <person name="Otwinowski Z."/>
            <person name="Grishin N.V."/>
        </authorList>
    </citation>
    <scope>NUCLEOTIDE SEQUENCE [LARGE SCALE GENOMIC DNA]</scope>
    <source>
        <strain evidence="2">CBS 109288 / IBT 7711</strain>
    </source>
</reference>
<dbReference type="HOGENOM" id="CLU_3437689_0_0_1"/>
<evidence type="ECO:0000313" key="1">
    <source>
        <dbReference type="EMBL" id="KEY73850.1"/>
    </source>
</evidence>
<name>A0A084B8H1_STACB</name>
<proteinExistence type="predicted"/>
<accession>A0A084B8H1</accession>
<gene>
    <name evidence="1" type="ORF">S7711_10307</name>
</gene>
<organism evidence="1 2">
    <name type="scientific">Stachybotrys chartarum (strain CBS 109288 / IBT 7711)</name>
    <name type="common">Toxic black mold</name>
    <name type="synonym">Stilbospora chartarum</name>
    <dbReference type="NCBI Taxonomy" id="1280523"/>
    <lineage>
        <taxon>Eukaryota</taxon>
        <taxon>Fungi</taxon>
        <taxon>Dikarya</taxon>
        <taxon>Ascomycota</taxon>
        <taxon>Pezizomycotina</taxon>
        <taxon>Sordariomycetes</taxon>
        <taxon>Hypocreomycetidae</taxon>
        <taxon>Hypocreales</taxon>
        <taxon>Stachybotryaceae</taxon>
        <taxon>Stachybotrys</taxon>
    </lineage>
</organism>
<keyword evidence="2" id="KW-1185">Reference proteome</keyword>
<dbReference type="EMBL" id="KL647728">
    <property type="protein sequence ID" value="KEY73850.1"/>
    <property type="molecule type" value="Genomic_DNA"/>
</dbReference>
<evidence type="ECO:0000313" key="2">
    <source>
        <dbReference type="Proteomes" id="UP000028045"/>
    </source>
</evidence>